<comment type="catalytic activity">
    <reaction evidence="24">
        <text>L-tyrosyl-[protein] + ATP = O-phospho-L-tyrosyl-[protein] + ADP + H(+)</text>
        <dbReference type="Rhea" id="RHEA:10596"/>
        <dbReference type="Rhea" id="RHEA-COMP:10136"/>
        <dbReference type="Rhea" id="RHEA-COMP:20101"/>
        <dbReference type="ChEBI" id="CHEBI:15378"/>
        <dbReference type="ChEBI" id="CHEBI:30616"/>
        <dbReference type="ChEBI" id="CHEBI:46858"/>
        <dbReference type="ChEBI" id="CHEBI:61978"/>
        <dbReference type="ChEBI" id="CHEBI:456216"/>
        <dbReference type="EC" id="2.7.10.2"/>
    </reaction>
</comment>
<feature type="domain" description="SH2" evidence="37">
    <location>
        <begin position="460"/>
        <end position="549"/>
    </location>
</feature>
<organism evidence="40 41">
    <name type="scientific">Fukomys damarensis</name>
    <name type="common">Damaraland mole rat</name>
    <name type="synonym">Cryptomys damarensis</name>
    <dbReference type="NCBI Taxonomy" id="885580"/>
    <lineage>
        <taxon>Eukaryota</taxon>
        <taxon>Metazoa</taxon>
        <taxon>Chordata</taxon>
        <taxon>Craniata</taxon>
        <taxon>Vertebrata</taxon>
        <taxon>Euteleostomi</taxon>
        <taxon>Mammalia</taxon>
        <taxon>Eutheria</taxon>
        <taxon>Euarchontoglires</taxon>
        <taxon>Glires</taxon>
        <taxon>Rodentia</taxon>
        <taxon>Hystricomorpha</taxon>
        <taxon>Bathyergidae</taxon>
        <taxon>Fukomys</taxon>
    </lineage>
</organism>
<dbReference type="CDD" id="cd05084">
    <property type="entry name" value="PTKc_Fes"/>
    <property type="match status" value="1"/>
</dbReference>
<evidence type="ECO:0000256" key="21">
    <source>
        <dbReference type="ARBA" id="ARBA00023157"/>
    </source>
</evidence>
<comment type="subunit">
    <text evidence="27">Homooligomer. Interacts with BCR. Interacts (when activated, via coiled coil domain) with TRIM28. Interacts (via SH2 domain) with phosphorylated EZR, MS4A2/FCER1B and HCLS1/HS1. Interacts with phosphorylated KIT. Interacts with FLT3. Interacts (via F-BAR domain) with soluble tubulin. Interacts (via SH2 domain) with microtubules.</text>
</comment>
<keyword evidence="10 35" id="KW-0547">Nucleotide-binding</keyword>
<evidence type="ECO:0000256" key="18">
    <source>
        <dbReference type="ARBA" id="ARBA00023054"/>
    </source>
</evidence>
<dbReference type="Pfam" id="PF01074">
    <property type="entry name" value="Glyco_hydro_38N"/>
    <property type="match status" value="1"/>
</dbReference>
<dbReference type="PROSITE" id="PS51741">
    <property type="entry name" value="F_BAR"/>
    <property type="match status" value="1"/>
</dbReference>
<dbReference type="GO" id="GO:0004572">
    <property type="term" value="F:mannosyl-oligosaccharide 1,3-1,6-alpha-mannosidase activity"/>
    <property type="evidence" value="ECO:0007669"/>
    <property type="project" value="UniProtKB-EC"/>
</dbReference>
<dbReference type="FunFam" id="3.20.110.10:FF:000003">
    <property type="entry name" value="Alpha-mannosidase"/>
    <property type="match status" value="1"/>
</dbReference>
<evidence type="ECO:0000256" key="8">
    <source>
        <dbReference type="ARBA" id="ARBA00022692"/>
    </source>
</evidence>
<dbReference type="Gene3D" id="2.70.98.30">
    <property type="entry name" value="Golgi alpha-mannosidase II, domain 4"/>
    <property type="match status" value="1"/>
</dbReference>
<dbReference type="InterPro" id="IPR011330">
    <property type="entry name" value="Glyco_hydro/deAcase_b/a-brl"/>
</dbReference>
<evidence type="ECO:0000256" key="31">
    <source>
        <dbReference type="ARBA" id="ARBA00083602"/>
    </source>
</evidence>
<evidence type="ECO:0000256" key="17">
    <source>
        <dbReference type="ARBA" id="ARBA00023034"/>
    </source>
</evidence>
<dbReference type="Gene3D" id="3.30.200.20">
    <property type="entry name" value="Phosphorylase Kinase, domain 1"/>
    <property type="match status" value="1"/>
</dbReference>
<dbReference type="SUPFAM" id="SSF88713">
    <property type="entry name" value="Glycoside hydrolase/deacetylase"/>
    <property type="match status" value="1"/>
</dbReference>
<dbReference type="InterPro" id="IPR031160">
    <property type="entry name" value="F_BAR_dom"/>
</dbReference>
<comment type="subcellular location">
    <subcellularLocation>
        <location evidence="2">Golgi apparatus membrane</location>
        <topology evidence="2">Single-pass type II membrane protein</topology>
    </subcellularLocation>
</comment>
<dbReference type="SMART" id="SM00252">
    <property type="entry name" value="SH2"/>
    <property type="match status" value="1"/>
</dbReference>
<keyword evidence="23" id="KW-0326">Glycosidase</keyword>
<dbReference type="GO" id="GO:0005829">
    <property type="term" value="C:cytosol"/>
    <property type="evidence" value="ECO:0007669"/>
    <property type="project" value="UniProtKB-ARBA"/>
</dbReference>
<evidence type="ECO:0000256" key="2">
    <source>
        <dbReference type="ARBA" id="ARBA00004323"/>
    </source>
</evidence>
<dbReference type="PROSITE" id="PS00107">
    <property type="entry name" value="PROTEIN_KINASE_ATP"/>
    <property type="match status" value="1"/>
</dbReference>
<evidence type="ECO:0000256" key="10">
    <source>
        <dbReference type="ARBA" id="ARBA00022741"/>
    </source>
</evidence>
<dbReference type="FunFam" id="1.10.287.160:FF:000006">
    <property type="entry name" value="Tyrosine-protein kinase"/>
    <property type="match status" value="1"/>
</dbReference>
<keyword evidence="15" id="KW-0735">Signal-anchor</keyword>
<protein>
    <recommendedName>
        <fullName evidence="29">Tyrosine-protein kinase Fes/Fps</fullName>
        <ecNumber evidence="5">2.7.10.2</ecNumber>
        <ecNumber evidence="28">3.2.1.114</ecNumber>
    </recommendedName>
    <alternativeName>
        <fullName evidence="31">Mannosyl-oligosaccharide 1,3-1,6-alpha-mannosidase</fullName>
    </alternativeName>
    <alternativeName>
        <fullName evidence="30">Proto-oncogene c-Fes</fullName>
    </alternativeName>
</protein>
<comment type="cofactor">
    <cofactor evidence="1">
        <name>Zn(2+)</name>
        <dbReference type="ChEBI" id="CHEBI:29105"/>
    </cofactor>
</comment>
<feature type="coiled-coil region" evidence="36">
    <location>
        <begin position="135"/>
        <end position="162"/>
    </location>
</feature>
<evidence type="ECO:0000256" key="33">
    <source>
        <dbReference type="PROSITE-ProRule" id="PRU00191"/>
    </source>
</evidence>
<dbReference type="InterPro" id="IPR036860">
    <property type="entry name" value="SH2_dom_sf"/>
</dbReference>
<keyword evidence="33" id="KW-0727">SH2 domain</keyword>
<dbReference type="Gene3D" id="3.20.110.10">
    <property type="entry name" value="Glycoside hydrolase 38, N terminal domain"/>
    <property type="match status" value="1"/>
</dbReference>
<feature type="domain" description="F-BAR" evidence="39">
    <location>
        <begin position="1"/>
        <end position="260"/>
    </location>
</feature>
<evidence type="ECO:0000256" key="26">
    <source>
        <dbReference type="ARBA" id="ARBA00059516"/>
    </source>
</evidence>
<name>A0A091DVX3_FUKDA</name>
<evidence type="ECO:0000256" key="20">
    <source>
        <dbReference type="ARBA" id="ARBA00023137"/>
    </source>
</evidence>
<dbReference type="InterPro" id="IPR027267">
    <property type="entry name" value="AH/BAR_dom_sf"/>
</dbReference>
<evidence type="ECO:0000256" key="7">
    <source>
        <dbReference type="ARBA" id="ARBA00022679"/>
    </source>
</evidence>
<evidence type="ECO:0000256" key="13">
    <source>
        <dbReference type="ARBA" id="ARBA00022833"/>
    </source>
</evidence>
<dbReference type="GO" id="GO:0006491">
    <property type="term" value="P:N-glycan processing"/>
    <property type="evidence" value="ECO:0007669"/>
    <property type="project" value="TreeGrafter"/>
</dbReference>
<dbReference type="FunFam" id="2.60.40.1180:FF:000009">
    <property type="entry name" value="Alpha-mannosidase"/>
    <property type="match status" value="1"/>
</dbReference>
<dbReference type="InterPro" id="IPR001245">
    <property type="entry name" value="Ser-Thr/Tyr_kinase_cat_dom"/>
</dbReference>
<dbReference type="SUPFAM" id="SSF88688">
    <property type="entry name" value="Families 57/38 glycoside transferase middle domain"/>
    <property type="match status" value="1"/>
</dbReference>
<dbReference type="InterPro" id="IPR011009">
    <property type="entry name" value="Kinase-like_dom_sf"/>
</dbReference>
<evidence type="ECO:0000256" key="9">
    <source>
        <dbReference type="ARBA" id="ARBA00022723"/>
    </source>
</evidence>
<evidence type="ECO:0000256" key="14">
    <source>
        <dbReference type="ARBA" id="ARBA00022840"/>
    </source>
</evidence>
<evidence type="ECO:0000256" key="12">
    <source>
        <dbReference type="ARBA" id="ARBA00022801"/>
    </source>
</evidence>
<dbReference type="PROSITE" id="PS00109">
    <property type="entry name" value="PROTEIN_KINASE_TYR"/>
    <property type="match status" value="1"/>
</dbReference>
<dbReference type="InterPro" id="IPR027291">
    <property type="entry name" value="Glyco_hydro_38_N_sf"/>
</dbReference>
<keyword evidence="7" id="KW-0808">Transferase</keyword>
<keyword evidence="14 35" id="KW-0067">ATP-binding</keyword>
<dbReference type="InterPro" id="IPR001060">
    <property type="entry name" value="FCH_dom"/>
</dbReference>
<dbReference type="eggNOG" id="KOG1958">
    <property type="taxonomic scope" value="Eukaryota"/>
</dbReference>
<dbReference type="InterPro" id="IPR020635">
    <property type="entry name" value="Tyr_kinase_cat_dom"/>
</dbReference>
<dbReference type="Gene3D" id="1.10.287.160">
    <property type="entry name" value="HR1 repeat"/>
    <property type="match status" value="1"/>
</dbReference>
<dbReference type="GO" id="GO:0006013">
    <property type="term" value="P:mannose metabolic process"/>
    <property type="evidence" value="ECO:0007669"/>
    <property type="project" value="InterPro"/>
</dbReference>
<dbReference type="FunFam" id="3.30.200.20:FF:000089">
    <property type="entry name" value="Tyrosine-protein kinase"/>
    <property type="match status" value="1"/>
</dbReference>
<dbReference type="GO" id="GO:0000139">
    <property type="term" value="C:Golgi membrane"/>
    <property type="evidence" value="ECO:0007669"/>
    <property type="project" value="UniProtKB-SubCell"/>
</dbReference>
<keyword evidence="11" id="KW-0418">Kinase</keyword>
<dbReference type="Gene3D" id="3.30.505.10">
    <property type="entry name" value="SH2 domain"/>
    <property type="match status" value="1"/>
</dbReference>
<dbReference type="SMART" id="SM00219">
    <property type="entry name" value="TyrKc"/>
    <property type="match status" value="1"/>
</dbReference>
<evidence type="ECO:0000256" key="5">
    <source>
        <dbReference type="ARBA" id="ARBA00011903"/>
    </source>
</evidence>
<evidence type="ECO:0000256" key="19">
    <source>
        <dbReference type="ARBA" id="ARBA00023136"/>
    </source>
</evidence>
<dbReference type="InterPro" id="IPR000602">
    <property type="entry name" value="Glyco_hydro_38_N"/>
</dbReference>
<dbReference type="GO" id="GO:0046872">
    <property type="term" value="F:metal ion binding"/>
    <property type="evidence" value="ECO:0007669"/>
    <property type="project" value="UniProtKB-KW"/>
</dbReference>
<dbReference type="Gene3D" id="1.20.1270.50">
    <property type="entry name" value="Glycoside hydrolase family 38, central domain"/>
    <property type="match status" value="1"/>
</dbReference>
<evidence type="ECO:0000256" key="28">
    <source>
        <dbReference type="ARBA" id="ARBA00066412"/>
    </source>
</evidence>
<keyword evidence="18 34" id="KW-0175">Coiled coil</keyword>
<comment type="similarity">
    <text evidence="4">Belongs to the glycosyl hydrolase 38 family.</text>
</comment>
<dbReference type="PANTHER" id="PTHR11607:SF57">
    <property type="entry name" value="ALPHA-MANNOSIDASE 2X"/>
    <property type="match status" value="1"/>
</dbReference>
<keyword evidence="21" id="KW-1015">Disulfide bond</keyword>
<dbReference type="InterPro" id="IPR008266">
    <property type="entry name" value="Tyr_kinase_AS"/>
</dbReference>
<evidence type="ECO:0000256" key="23">
    <source>
        <dbReference type="ARBA" id="ARBA00023295"/>
    </source>
</evidence>
<evidence type="ECO:0000256" key="29">
    <source>
        <dbReference type="ARBA" id="ARBA00070220"/>
    </source>
</evidence>
<dbReference type="CDD" id="cd07685">
    <property type="entry name" value="F-BAR_Fes"/>
    <property type="match status" value="1"/>
</dbReference>
<dbReference type="SUPFAM" id="SSF74650">
    <property type="entry name" value="Galactose mutarotase-like"/>
    <property type="match status" value="1"/>
</dbReference>
<dbReference type="Gene3D" id="1.10.510.10">
    <property type="entry name" value="Transferase(Phosphotransferase) domain 1"/>
    <property type="match status" value="1"/>
</dbReference>
<comment type="pathway">
    <text evidence="3">Protein modification; protein glycosylation.</text>
</comment>
<dbReference type="Pfam" id="PF09261">
    <property type="entry name" value="Alpha-mann_mid"/>
    <property type="match status" value="1"/>
</dbReference>
<evidence type="ECO:0000256" key="30">
    <source>
        <dbReference type="ARBA" id="ARBA00077537"/>
    </source>
</evidence>
<dbReference type="InterPro" id="IPR050843">
    <property type="entry name" value="Glycosyl_Hydrlase_38"/>
</dbReference>
<evidence type="ECO:0000256" key="35">
    <source>
        <dbReference type="PROSITE-ProRule" id="PRU10141"/>
    </source>
</evidence>
<reference evidence="40 41" key="1">
    <citation type="submission" date="2013-11" db="EMBL/GenBank/DDBJ databases">
        <title>The Damaraland mole rat (Fukomys damarensis) genome and evolution of African mole rats.</title>
        <authorList>
            <person name="Gladyshev V.N."/>
            <person name="Fang X."/>
        </authorList>
    </citation>
    <scope>NUCLEOTIDE SEQUENCE [LARGE SCALE GENOMIC DNA]</scope>
    <source>
        <tissue evidence="40">Liver</tissue>
    </source>
</reference>
<dbReference type="FunFam" id="2.70.98.30:FF:000002">
    <property type="entry name" value="Alpha-mannosidase"/>
    <property type="match status" value="1"/>
</dbReference>
<evidence type="ECO:0000313" key="40">
    <source>
        <dbReference type="EMBL" id="KFO34623.1"/>
    </source>
</evidence>
<comment type="function">
    <text evidence="25">Tyrosine-protein kinase that acts downstream of cell surface receptors and plays a role in the regulation of the actin cytoskeleton, microtubule assembly, cell attachment and cell spreading. Plays a role in FCER1 (high affinity immunoglobulin epsilon receptor)-mediated signaling in mast cells. Acts down-stream of the activated FCER1 receptor and the mast/stem cell growth factor receptor KIT. Plays a role in the regulation of mast cell degranulation. Plays a role in the regulation of cell differentiation and promotes neurite outgrowth in response to NGF signaling. Plays a role in cell scattering and cell migration in response to HGF-induced activation of EZR. Phosphorylates BCR and down-regulates BCR kinase activity. Phosphorylates HCLS1/HS1, PECAM1, STAT3 and TRIM28.</text>
</comment>
<dbReference type="InterPro" id="IPR028995">
    <property type="entry name" value="Glyco_hydro_57/38_cen_sf"/>
</dbReference>
<feature type="domain" description="Protein kinase" evidence="38">
    <location>
        <begin position="561"/>
        <end position="824"/>
    </location>
</feature>
<dbReference type="InterPro" id="IPR011013">
    <property type="entry name" value="Gal_mutarotase_sf_dom"/>
</dbReference>
<dbReference type="InterPro" id="IPR037094">
    <property type="entry name" value="Glyco_hydro_38_cen_sf"/>
</dbReference>
<dbReference type="InterPro" id="IPR000719">
    <property type="entry name" value="Prot_kinase_dom"/>
</dbReference>
<evidence type="ECO:0000256" key="34">
    <source>
        <dbReference type="PROSITE-ProRule" id="PRU01077"/>
    </source>
</evidence>
<evidence type="ECO:0000256" key="4">
    <source>
        <dbReference type="ARBA" id="ARBA00009792"/>
    </source>
</evidence>
<dbReference type="PROSITE" id="PS50011">
    <property type="entry name" value="PROTEIN_KINASE_DOM"/>
    <property type="match status" value="1"/>
</dbReference>
<dbReference type="GO" id="GO:0004715">
    <property type="term" value="F:non-membrane spanning protein tyrosine kinase activity"/>
    <property type="evidence" value="ECO:0007669"/>
    <property type="project" value="UniProtKB-EC"/>
</dbReference>
<evidence type="ECO:0000256" key="36">
    <source>
        <dbReference type="SAM" id="Coils"/>
    </source>
</evidence>
<keyword evidence="12" id="KW-0378">Hydrolase</keyword>
<keyword evidence="6" id="KW-0597">Phosphoprotein</keyword>
<dbReference type="Pfam" id="PF00611">
    <property type="entry name" value="FCH"/>
    <property type="match status" value="1"/>
</dbReference>
<dbReference type="GO" id="GO:0030246">
    <property type="term" value="F:carbohydrate binding"/>
    <property type="evidence" value="ECO:0007669"/>
    <property type="project" value="InterPro"/>
</dbReference>
<keyword evidence="16" id="KW-1133">Transmembrane helix</keyword>
<dbReference type="FunFam" id="1.20.1270.50:FF:000001">
    <property type="entry name" value="Alpha-mannosidase"/>
    <property type="match status" value="1"/>
</dbReference>
<gene>
    <name evidence="40" type="ORF">H920_03991</name>
</gene>
<dbReference type="InterPro" id="IPR035849">
    <property type="entry name" value="Fes/Fps/Fer_SH2"/>
</dbReference>
<keyword evidence="13" id="KW-0862">Zinc</keyword>
<dbReference type="InterPro" id="IPR013780">
    <property type="entry name" value="Glyco_hydro_b"/>
</dbReference>
<dbReference type="GO" id="GO:0015630">
    <property type="term" value="C:microtubule cytoskeleton"/>
    <property type="evidence" value="ECO:0007669"/>
    <property type="project" value="UniProtKB-ARBA"/>
</dbReference>
<evidence type="ECO:0000259" key="39">
    <source>
        <dbReference type="PROSITE" id="PS51741"/>
    </source>
</evidence>
<dbReference type="Proteomes" id="UP000028990">
    <property type="component" value="Unassembled WGS sequence"/>
</dbReference>
<dbReference type="SUPFAM" id="SSF103657">
    <property type="entry name" value="BAR/IMD domain-like"/>
    <property type="match status" value="1"/>
</dbReference>
<dbReference type="STRING" id="885580.ENSFDAP00000018036"/>
<dbReference type="PANTHER" id="PTHR11607">
    <property type="entry name" value="ALPHA-MANNOSIDASE"/>
    <property type="match status" value="1"/>
</dbReference>
<dbReference type="InterPro" id="IPR015341">
    <property type="entry name" value="Glyco_hydro_38_cen"/>
</dbReference>
<dbReference type="FunFam" id="1.10.510.10:FF:000212">
    <property type="entry name" value="Tyrosine-protein kinase"/>
    <property type="match status" value="1"/>
</dbReference>
<keyword evidence="19" id="KW-0472">Membrane</keyword>
<keyword evidence="8" id="KW-0812">Transmembrane</keyword>
<dbReference type="SUPFAM" id="SSF56112">
    <property type="entry name" value="Protein kinase-like (PK-like)"/>
    <property type="match status" value="1"/>
</dbReference>
<dbReference type="CDD" id="cd10361">
    <property type="entry name" value="SH2_Fps_family"/>
    <property type="match status" value="1"/>
</dbReference>
<evidence type="ECO:0000256" key="3">
    <source>
        <dbReference type="ARBA" id="ARBA00004922"/>
    </source>
</evidence>
<keyword evidence="9" id="KW-0479">Metal-binding</keyword>
<dbReference type="Pfam" id="PF00017">
    <property type="entry name" value="SH2"/>
    <property type="match status" value="1"/>
</dbReference>
<comment type="function">
    <text evidence="26">Catalyzes the first committed step in the biosynthesis of complex N-glycans. It controls conversion of high mannose to complex N-glycans; the final hydrolytic step in the N-glycan maturation pathway.</text>
</comment>
<dbReference type="InterPro" id="IPR000980">
    <property type="entry name" value="SH2"/>
</dbReference>
<dbReference type="SUPFAM" id="SSF55550">
    <property type="entry name" value="SH2 domain"/>
    <property type="match status" value="1"/>
</dbReference>
<dbReference type="SMART" id="SM00055">
    <property type="entry name" value="FCH"/>
    <property type="match status" value="1"/>
</dbReference>
<dbReference type="Pfam" id="PF07748">
    <property type="entry name" value="Glyco_hydro_38C"/>
    <property type="match status" value="1"/>
</dbReference>
<dbReference type="FunFam" id="1.20.1270.60:FF:000030">
    <property type="entry name" value="Tyrosine-protein kinase"/>
    <property type="match status" value="1"/>
</dbReference>
<dbReference type="PRINTS" id="PR00109">
    <property type="entry name" value="TYRKINASE"/>
</dbReference>
<feature type="binding site" evidence="35">
    <location>
        <position position="590"/>
    </location>
    <ligand>
        <name>ATP</name>
        <dbReference type="ChEBI" id="CHEBI:30616"/>
    </ligand>
</feature>
<evidence type="ECO:0000259" key="38">
    <source>
        <dbReference type="PROSITE" id="PS50011"/>
    </source>
</evidence>
<evidence type="ECO:0000256" key="1">
    <source>
        <dbReference type="ARBA" id="ARBA00001947"/>
    </source>
</evidence>
<evidence type="ECO:0000256" key="24">
    <source>
        <dbReference type="ARBA" id="ARBA00051245"/>
    </source>
</evidence>
<dbReference type="PROSITE" id="PS50001">
    <property type="entry name" value="SH2"/>
    <property type="match status" value="1"/>
</dbReference>
<dbReference type="InterPro" id="IPR011682">
    <property type="entry name" value="Glyco_hydro_38_C"/>
</dbReference>
<sequence>MGFSSQLCSPQGHGAVQQMQEAELRLLEGMRKWMAQRVKSDREYAGLLHHMCLQDAGGQSRSGGLDSPISQSWAEITSQTEGLSRVLRQHAEDLNSGPLSKLSLLIRERQQLRKTYSEQWQQLQQELTKTHIQDIEKLKSQYRALARDSAQARRKYQEASKDKDRDKAKDKYVRSLWKLFAHHNRYVLGVRAAQLHHQHHHQLLLPGLLQSLQDLHEEMARVLKEILQEYLEISSLVQDEVVTIHREMAAATARIQPEAEYQGFLQQYGSNPDIPPCVTFDESLLEEGEQLEPGELQLNELTVESVQHTLTSVTDDLAVATETVLSRKEVVSQLQRELWSEEQNTHPREWVQLLSKRQALQEALQGLQVALCSQAKLQAQQELLQTKLEQLGPGEAPAVLLLQDDRHSTSSSEQEREGGRTPTLEIIKSHFSGIFRPKFSLPPPLPLVPEVQKPLHEQLWYHGAIPRAEVAELLTNSGDFLVRESQGKQEYVLSVLWDALPRHFIIQSSENLYRLEGDGFPSIPLLIDHLLCSQQPLTKKSGVVLYRPVPKDKWVLNHEDLVLGEQIGRGNFGEVFSGRLRADNTLVAVKSCRETLPPDLKAKFLQEARILKQYSHPNIVRLIGVCTQKQPIYIVMELVQGGDFLTFLRTEGARLRVKTLLQMVGDAAAGMEYLESKCCIHRDLAARNCLVTEKNVLKISDFGMSREEADGIYAASGGLRQVPVKWTAPEALNYGRYSSESDVWSFGILLWETFSLGSSPYPNLSNQQTREFVEKGGRLPCPELCPDAVFRLMEQCWAYEPGERPSFSTISQELQSIRKRHRRLQSAQTPAIQLPVCEILFLSQILDDGTIQPGPATLYCQSFTTTEFLSSKQHTPSYAGGCTVNNCPSQGGKAKHLHLSLNKEGQCRAQHLEFQSIFDMLKYFQVHAEASMKLKKQVHAEASMKLKKQVTVCGAAIFCVAVFSLYLMLDRVQHDPARHQNGGNFPRSQISVLQNRIEQLEQLLEENHEIISHIKDSVLELTANAEGPPALLPYHTANGSWVVPPEPRPSFFSVSPQDCQFALGGRGQKPELQMLTVSEELPFDNVEGGVWRQGFDISYSPHDWDAEDLQVFVVPHSHNDPGWIKTFDKYYTEQTQHILNSMVSKLQEDSRWRFLWAEVSFFAKWWDNISTQKRTAVRRPVAMGDFWGLLVGNGQLEIATGGWVMPDEANSHYFALIDQLIEGHQWLERNLGVTPRSGWAVDPFGHSSTMPYLLRRANLTSMLIQRVHYAIKKHFAAAHSLEFMWRQTWDSDSSTDIFCHMMPFYSYDVPHTCGPDPKICCQFDFKRLPGGRINCPWKVPPRAITEANVAERAALLLDQYRKKSRLFRSNVLLVPLGDDFRYDKPQEWDAQFFSYQRLFDFLNSKPELHVQAQFGTLSDYFDALYKKTGVEPGARPPGFPVLSGDFFSYADREDHYWTGYYTSRPFYKSLDRVLEAHLRGAEILYSLAVAHARHSGLATRYPLSDFTLLTEARRTLGLFQHHDAITGTAKEAVVVDYGVRLLRSLVSLKQVIINAAHYLVLGDKETYRFDPGAPFLQVDDTRSGHDALPERTVIQLDASPRFVVLFNPLEQERLSVVSLLVSSPRVRVLSEDGRPLAVQLSAHWSSATSMVPNVYQVSVPLRLPALGLGVLQLQQGLDTHRTLPSSMRIYLHGQRLSVSRHEAFPVHIIDSGASDFALSNRYMQVWFSGLTGLLKSVQRVDEEQEQRIDMGLFIYGTRASKDKSGAYLFLPDDQAKPYIPKNPPVLHVTEGPFFSEVVAYYENVHQMVRLYNLPGVEGLSLDVSFLVDIRDYVNKELALRIHTDIDSQGTFFTDLNGFQVQPRRYLKKLPLQANFYPMPVMAYIQDAQRRLTLHTAQALGVSSLSDGQLEVILDRRLMQDDNRGLGQGLKDNKRTWNRFRLLLERRTMGSEPGFFCKLAAMFRGLVFPSSRSSDREVQDDRSTSYPSLLSHLTSMYLNTPVFTLPVAQMPSPGPSLRAFLPLASSLPCDFHLLNLRMLQAEEDNLPSADTALILHRKGFDCGLEAKNLGFNCSTSQGKVALGSLFHGLDVVFLQPTSLTLLYPLASPSNSTDLYVEPMEIATFRLRLG</sequence>
<keyword evidence="17" id="KW-0333">Golgi apparatus</keyword>
<dbReference type="EC" id="2.7.10.2" evidence="5"/>
<keyword evidence="41" id="KW-1185">Reference proteome</keyword>
<dbReference type="Gene3D" id="2.60.40.1180">
    <property type="entry name" value="Golgi alpha-mannosidase II"/>
    <property type="match status" value="1"/>
</dbReference>
<evidence type="ECO:0000256" key="11">
    <source>
        <dbReference type="ARBA" id="ARBA00022777"/>
    </source>
</evidence>
<evidence type="ECO:0000256" key="6">
    <source>
        <dbReference type="ARBA" id="ARBA00022553"/>
    </source>
</evidence>
<evidence type="ECO:0000256" key="22">
    <source>
        <dbReference type="ARBA" id="ARBA00023180"/>
    </source>
</evidence>
<dbReference type="EMBL" id="KN121930">
    <property type="protein sequence ID" value="KFO34623.1"/>
    <property type="molecule type" value="Genomic_DNA"/>
</dbReference>
<dbReference type="Gene3D" id="1.20.1270.60">
    <property type="entry name" value="Arfaptin homology (AH) domain/BAR domain"/>
    <property type="match status" value="1"/>
</dbReference>
<keyword evidence="20" id="KW-0829">Tyrosine-protein kinase</keyword>
<evidence type="ECO:0000313" key="41">
    <source>
        <dbReference type="Proteomes" id="UP000028990"/>
    </source>
</evidence>
<evidence type="ECO:0000256" key="15">
    <source>
        <dbReference type="ARBA" id="ARBA00022968"/>
    </source>
</evidence>
<dbReference type="InterPro" id="IPR017441">
    <property type="entry name" value="Protein_kinase_ATP_BS"/>
</dbReference>
<dbReference type="Pfam" id="PF07714">
    <property type="entry name" value="PK_Tyr_Ser-Thr"/>
    <property type="match status" value="1"/>
</dbReference>
<accession>A0A091DVX3</accession>
<dbReference type="SMART" id="SM00872">
    <property type="entry name" value="Alpha-mann_mid"/>
    <property type="match status" value="1"/>
</dbReference>
<proteinExistence type="inferred from homology"/>
<evidence type="ECO:0000256" key="32">
    <source>
        <dbReference type="ARBA" id="ARBA00093232"/>
    </source>
</evidence>
<evidence type="ECO:0000259" key="37">
    <source>
        <dbReference type="PROSITE" id="PS50001"/>
    </source>
</evidence>
<comment type="catalytic activity">
    <reaction evidence="32">
        <text>N(4)-{beta-D-GlcNAc-(1-&gt;2)-alpha-D-Man-(1-&gt;3)-[alpha-D-Man-(1-&gt;3)-[alpha-D-Man-(1-&gt;6)]-alpha-D-Man-(1-&gt;6)]-beta-D-Man-(1-&gt;4)-beta-D-GlcNAc-(1-&gt;4)-beta-D-GlcNAc}-L-asparaginyl-[protein] + 2 H2O = 2 alpha-D-mannopyranose + an N(4)-{beta-D-GlcNAc-(1-&gt;2)-alpha-D-Man-(1-&gt;3)-[alpha-D-Man-(1-&gt;6)]-beta-D-Man-(1-&gt;4)-beta-D-GlcNAc-(1-&gt;4)-beta-D-GlcNAc}-L-asparaginyl-[protein]</text>
        <dbReference type="Rhea" id="RHEA:56052"/>
        <dbReference type="Rhea" id="RHEA-COMP:14368"/>
        <dbReference type="Rhea" id="RHEA-COMP:14369"/>
        <dbReference type="ChEBI" id="CHEBI:15377"/>
        <dbReference type="ChEBI" id="CHEBI:28729"/>
        <dbReference type="ChEBI" id="CHEBI:60615"/>
        <dbReference type="ChEBI" id="CHEBI:60625"/>
        <dbReference type="EC" id="3.2.1.114"/>
    </reaction>
</comment>
<dbReference type="FunFam" id="3.30.505.10:FF:000020">
    <property type="entry name" value="Tyrosine-protein kinase"/>
    <property type="match status" value="1"/>
</dbReference>
<dbReference type="EC" id="3.2.1.114" evidence="28"/>
<evidence type="ECO:0000256" key="16">
    <source>
        <dbReference type="ARBA" id="ARBA00022989"/>
    </source>
</evidence>
<evidence type="ECO:0000256" key="25">
    <source>
        <dbReference type="ARBA" id="ARBA00058669"/>
    </source>
</evidence>
<keyword evidence="22" id="KW-0325">Glycoprotein</keyword>
<evidence type="ECO:0000256" key="27">
    <source>
        <dbReference type="ARBA" id="ARBA00065982"/>
    </source>
</evidence>
<dbReference type="GO" id="GO:0005524">
    <property type="term" value="F:ATP binding"/>
    <property type="evidence" value="ECO:0007669"/>
    <property type="project" value="UniProtKB-UniRule"/>
</dbReference>